<dbReference type="EMBL" id="BPVZ01000067">
    <property type="protein sequence ID" value="GKV25022.1"/>
    <property type="molecule type" value="Genomic_DNA"/>
</dbReference>
<dbReference type="AlphaFoldDB" id="A0AAV5KK89"/>
<keyword evidence="2" id="KW-1185">Reference proteome</keyword>
<comment type="caution">
    <text evidence="1">The sequence shown here is derived from an EMBL/GenBank/DDBJ whole genome shotgun (WGS) entry which is preliminary data.</text>
</comment>
<proteinExistence type="predicted"/>
<sequence length="45" mass="4619">MMARACRGIIAGSGAQQGKQSVGDLGCVQGRCRLVRAEGGCLVRV</sequence>
<accession>A0AAV5KK89</accession>
<reference evidence="1 2" key="1">
    <citation type="journal article" date="2021" name="Commun. Biol.">
        <title>The genome of Shorea leprosula (Dipterocarpaceae) highlights the ecological relevance of drought in aseasonal tropical rainforests.</title>
        <authorList>
            <person name="Ng K.K.S."/>
            <person name="Kobayashi M.J."/>
            <person name="Fawcett J.A."/>
            <person name="Hatakeyama M."/>
            <person name="Paape T."/>
            <person name="Ng C.H."/>
            <person name="Ang C.C."/>
            <person name="Tnah L.H."/>
            <person name="Lee C.T."/>
            <person name="Nishiyama T."/>
            <person name="Sese J."/>
            <person name="O'Brien M.J."/>
            <person name="Copetti D."/>
            <person name="Mohd Noor M.I."/>
            <person name="Ong R.C."/>
            <person name="Putra M."/>
            <person name="Sireger I.Z."/>
            <person name="Indrioko S."/>
            <person name="Kosugi Y."/>
            <person name="Izuno A."/>
            <person name="Isagi Y."/>
            <person name="Lee S.L."/>
            <person name="Shimizu K.K."/>
        </authorList>
    </citation>
    <scope>NUCLEOTIDE SEQUENCE [LARGE SCALE GENOMIC DNA]</scope>
    <source>
        <strain evidence="1">214</strain>
    </source>
</reference>
<evidence type="ECO:0000313" key="2">
    <source>
        <dbReference type="Proteomes" id="UP001054252"/>
    </source>
</evidence>
<dbReference type="Proteomes" id="UP001054252">
    <property type="component" value="Unassembled WGS sequence"/>
</dbReference>
<protein>
    <submittedName>
        <fullName evidence="1">Uncharacterized protein</fullName>
    </submittedName>
</protein>
<evidence type="ECO:0000313" key="1">
    <source>
        <dbReference type="EMBL" id="GKV25022.1"/>
    </source>
</evidence>
<gene>
    <name evidence="1" type="ORF">SLEP1_g34533</name>
</gene>
<name>A0AAV5KK89_9ROSI</name>
<organism evidence="1 2">
    <name type="scientific">Rubroshorea leprosula</name>
    <dbReference type="NCBI Taxonomy" id="152421"/>
    <lineage>
        <taxon>Eukaryota</taxon>
        <taxon>Viridiplantae</taxon>
        <taxon>Streptophyta</taxon>
        <taxon>Embryophyta</taxon>
        <taxon>Tracheophyta</taxon>
        <taxon>Spermatophyta</taxon>
        <taxon>Magnoliopsida</taxon>
        <taxon>eudicotyledons</taxon>
        <taxon>Gunneridae</taxon>
        <taxon>Pentapetalae</taxon>
        <taxon>rosids</taxon>
        <taxon>malvids</taxon>
        <taxon>Malvales</taxon>
        <taxon>Dipterocarpaceae</taxon>
        <taxon>Rubroshorea</taxon>
    </lineage>
</organism>